<evidence type="ECO:0000259" key="2">
    <source>
        <dbReference type="PROSITE" id="PS50132"/>
    </source>
</evidence>
<gene>
    <name evidence="3" type="primary">Rgs20</name>
    <name evidence="3" type="ORF">G6Z78_0011293</name>
</gene>
<evidence type="ECO:0000313" key="4">
    <source>
        <dbReference type="Proteomes" id="UP000668214"/>
    </source>
</evidence>
<feature type="non-terminal residue" evidence="3">
    <location>
        <position position="456"/>
    </location>
</feature>
<evidence type="ECO:0000256" key="1">
    <source>
        <dbReference type="SAM" id="MobiDB-lite"/>
    </source>
</evidence>
<dbReference type="Gene3D" id="1.10.167.10">
    <property type="entry name" value="Regulator of G-protein Signalling 4, domain 2"/>
    <property type="match status" value="1"/>
</dbReference>
<dbReference type="InterPro" id="IPR016137">
    <property type="entry name" value="RGS"/>
</dbReference>
<feature type="domain" description="RGS" evidence="2">
    <location>
        <begin position="313"/>
        <end position="429"/>
    </location>
</feature>
<dbReference type="PRINTS" id="PR01301">
    <property type="entry name" value="RGSPROTEIN"/>
</dbReference>
<dbReference type="CDD" id="cd08718">
    <property type="entry name" value="RGS_RZ-like"/>
    <property type="match status" value="1"/>
</dbReference>
<dbReference type="PROSITE" id="PS50132">
    <property type="entry name" value="RGS"/>
    <property type="match status" value="1"/>
</dbReference>
<dbReference type="EMBL" id="JAANIA010001222">
    <property type="protein sequence ID" value="KAG5321250.1"/>
    <property type="molecule type" value="Genomic_DNA"/>
</dbReference>
<dbReference type="Proteomes" id="UP000668214">
    <property type="component" value="Unassembled WGS sequence"/>
</dbReference>
<dbReference type="Gene3D" id="1.10.10.10">
    <property type="entry name" value="Winged helix-like DNA-binding domain superfamily/Winged helix DNA-binding domain"/>
    <property type="match status" value="2"/>
</dbReference>
<evidence type="ECO:0000313" key="3">
    <source>
        <dbReference type="EMBL" id="KAG5321250.1"/>
    </source>
</evidence>
<organism evidence="3 4">
    <name type="scientific">Pseudoatta argentina</name>
    <dbReference type="NCBI Taxonomy" id="621737"/>
    <lineage>
        <taxon>Eukaryota</taxon>
        <taxon>Metazoa</taxon>
        <taxon>Ecdysozoa</taxon>
        <taxon>Arthropoda</taxon>
        <taxon>Hexapoda</taxon>
        <taxon>Insecta</taxon>
        <taxon>Pterygota</taxon>
        <taxon>Neoptera</taxon>
        <taxon>Endopterygota</taxon>
        <taxon>Hymenoptera</taxon>
        <taxon>Apocrita</taxon>
        <taxon>Aculeata</taxon>
        <taxon>Formicoidea</taxon>
        <taxon>Formicidae</taxon>
        <taxon>Myrmicinae</taxon>
        <taxon>Pseudoatta</taxon>
    </lineage>
</organism>
<dbReference type="SUPFAM" id="SSF48097">
    <property type="entry name" value="Regulator of G-protein signaling, RGS"/>
    <property type="match status" value="1"/>
</dbReference>
<comment type="caution">
    <text evidence="3">The sequence shown here is derived from an EMBL/GenBank/DDBJ whole genome shotgun (WGS) entry which is preliminary data.</text>
</comment>
<sequence>MSIFVPNKVYLRGILLHYFIQKKSAAEAHRILVQTYGDNALSDTTCRDWFRRFKNNDFELQDKERSGAPKKFQDKELEQLLDEDPSQTLSELGKILQVDESTVSKRLKGLGMIQKQGHWVPYELKPRDVERRFGKSATKAHRILVQTYGDNALSDTTCRDWFRRFKNNDFELEDKERSGAPKKLQDKELEQLLDEDPSQTLSELGKILQVDESTVSKRLKELGMIQKQGHWVPSNVRCRLSLAAVGGNSTGTGGAGDQGKKKGNAGVGGAHGSGISVTDFAGAGAGNGLDGLDGLDGGLERCSLEEVRTWGSSFDKLMRSVAGRKLFREFLMSEYSEENIAFWLACEQLKRENNPETIEEKARYIYDDYISILSPKEVSLDSQVREMVNRNMVKPTPHTFDEAQLQIYTLMHRDSYPRFVNSEIYRRVARMTSSSPPSPSTGQEHSGKTKSKRGAT</sequence>
<accession>A0A836FL77</accession>
<dbReference type="Gene3D" id="1.10.10.1450">
    <property type="match status" value="2"/>
</dbReference>
<reference evidence="3" key="1">
    <citation type="submission" date="2020-02" db="EMBL/GenBank/DDBJ databases">
        <title>Relaxed selection underlies rapid genomic changes in the transitions from sociality to social parasitism in ants.</title>
        <authorList>
            <person name="Bi X."/>
        </authorList>
    </citation>
    <scope>NUCLEOTIDE SEQUENCE</scope>
    <source>
        <strain evidence="3">BGI-DK2014c</strain>
        <tissue evidence="3">Whole body</tissue>
    </source>
</reference>
<name>A0A836FL77_9HYME</name>
<dbReference type="FunFam" id="1.10.167.10:FF:000001">
    <property type="entry name" value="Putative regulator of g-protein signaling 12"/>
    <property type="match status" value="1"/>
</dbReference>
<proteinExistence type="predicted"/>
<protein>
    <submittedName>
        <fullName evidence="3">RGS20 protein</fullName>
    </submittedName>
</protein>
<dbReference type="InterPro" id="IPR044926">
    <property type="entry name" value="RGS_subdomain_2"/>
</dbReference>
<dbReference type="InterPro" id="IPR041426">
    <property type="entry name" value="Mos1_HTH"/>
</dbReference>
<feature type="non-terminal residue" evidence="3">
    <location>
        <position position="1"/>
    </location>
</feature>
<dbReference type="Pfam" id="PF00615">
    <property type="entry name" value="RGS"/>
    <property type="match status" value="1"/>
</dbReference>
<dbReference type="SMART" id="SM00315">
    <property type="entry name" value="RGS"/>
    <property type="match status" value="1"/>
</dbReference>
<dbReference type="AlphaFoldDB" id="A0A836FL77"/>
<dbReference type="InterPro" id="IPR036388">
    <property type="entry name" value="WH-like_DNA-bd_sf"/>
</dbReference>
<dbReference type="PANTHER" id="PTHR10845:SF192">
    <property type="entry name" value="DOUBLE HIT, ISOFORM B"/>
    <property type="match status" value="1"/>
</dbReference>
<dbReference type="InterPro" id="IPR036305">
    <property type="entry name" value="RGS_sf"/>
</dbReference>
<feature type="region of interest" description="Disordered" evidence="1">
    <location>
        <begin position="430"/>
        <end position="456"/>
    </location>
</feature>
<dbReference type="Pfam" id="PF17906">
    <property type="entry name" value="HTH_48"/>
    <property type="match status" value="2"/>
</dbReference>
<dbReference type="PANTHER" id="PTHR10845">
    <property type="entry name" value="REGULATOR OF G PROTEIN SIGNALING"/>
    <property type="match status" value="1"/>
</dbReference>
<keyword evidence="4" id="KW-1185">Reference proteome</keyword>